<sequence length="44" mass="5425">MRLRVYRDILVIKYIPLTTLEVRFLDSIIRHFRNREIMKTFGCP</sequence>
<dbReference type="AlphaFoldDB" id="A0A2P2QG23"/>
<accession>A0A2P2QG23</accession>
<proteinExistence type="predicted"/>
<name>A0A2P2QG23_RHIMU</name>
<reference evidence="1" key="1">
    <citation type="submission" date="2018-02" db="EMBL/GenBank/DDBJ databases">
        <title>Rhizophora mucronata_Transcriptome.</title>
        <authorList>
            <person name="Meera S.P."/>
            <person name="Sreeshan A."/>
            <person name="Augustine A."/>
        </authorList>
    </citation>
    <scope>NUCLEOTIDE SEQUENCE</scope>
    <source>
        <tissue evidence="1">Leaf</tissue>
    </source>
</reference>
<organism evidence="1">
    <name type="scientific">Rhizophora mucronata</name>
    <name type="common">Asiatic mangrove</name>
    <dbReference type="NCBI Taxonomy" id="61149"/>
    <lineage>
        <taxon>Eukaryota</taxon>
        <taxon>Viridiplantae</taxon>
        <taxon>Streptophyta</taxon>
        <taxon>Embryophyta</taxon>
        <taxon>Tracheophyta</taxon>
        <taxon>Spermatophyta</taxon>
        <taxon>Magnoliopsida</taxon>
        <taxon>eudicotyledons</taxon>
        <taxon>Gunneridae</taxon>
        <taxon>Pentapetalae</taxon>
        <taxon>rosids</taxon>
        <taxon>fabids</taxon>
        <taxon>Malpighiales</taxon>
        <taxon>Rhizophoraceae</taxon>
        <taxon>Rhizophora</taxon>
    </lineage>
</organism>
<dbReference type="EMBL" id="GGEC01085343">
    <property type="protein sequence ID" value="MBX65827.1"/>
    <property type="molecule type" value="Transcribed_RNA"/>
</dbReference>
<protein>
    <submittedName>
        <fullName evidence="1">Uncharacterized protein</fullName>
    </submittedName>
</protein>
<evidence type="ECO:0000313" key="1">
    <source>
        <dbReference type="EMBL" id="MBX65827.1"/>
    </source>
</evidence>